<evidence type="ECO:0000256" key="5">
    <source>
        <dbReference type="ARBA" id="ARBA00022989"/>
    </source>
</evidence>
<dbReference type="InterPro" id="IPR035906">
    <property type="entry name" value="MetI-like_sf"/>
</dbReference>
<dbReference type="Gene3D" id="1.10.3720.10">
    <property type="entry name" value="MetI-like"/>
    <property type="match status" value="1"/>
</dbReference>
<keyword evidence="3" id="KW-1003">Cell membrane</keyword>
<feature type="transmembrane region" description="Helical" evidence="7">
    <location>
        <begin position="104"/>
        <end position="123"/>
    </location>
</feature>
<keyword evidence="4 7" id="KW-0812">Transmembrane</keyword>
<accession>H8ZKT1</accession>
<evidence type="ECO:0000256" key="1">
    <source>
        <dbReference type="ARBA" id="ARBA00004651"/>
    </source>
</evidence>
<dbReference type="GO" id="GO:0005886">
    <property type="term" value="C:plasma membrane"/>
    <property type="evidence" value="ECO:0007669"/>
    <property type="project" value="UniProtKB-SubCell"/>
</dbReference>
<feature type="transmembrane region" description="Helical" evidence="7">
    <location>
        <begin position="129"/>
        <end position="148"/>
    </location>
</feature>
<keyword evidence="6 7" id="KW-0472">Membrane</keyword>
<feature type="domain" description="ABC transmembrane type-1" evidence="8">
    <location>
        <begin position="64"/>
        <end position="247"/>
    </location>
</feature>
<evidence type="ECO:0000256" key="3">
    <source>
        <dbReference type="ARBA" id="ARBA00022475"/>
    </source>
</evidence>
<dbReference type="PANTHER" id="PTHR30151">
    <property type="entry name" value="ALKANE SULFONATE ABC TRANSPORTER-RELATED, MEMBRANE SUBUNIT"/>
    <property type="match status" value="1"/>
</dbReference>
<keyword evidence="9" id="KW-0614">Plasmid</keyword>
<dbReference type="Pfam" id="PF00528">
    <property type="entry name" value="BPD_transp_1"/>
    <property type="match status" value="1"/>
</dbReference>
<geneLocation type="plasmid" evidence="9">
    <name>pMel2</name>
</geneLocation>
<comment type="similarity">
    <text evidence="7">Belongs to the binding-protein-dependent transport system permease family.</text>
</comment>
<name>H8ZKT1_9NOCA</name>
<sequence length="258" mass="27392">MHSSSVMRGISGRLLLGAAGIITFAVLWEVAGRMRLLGDSWPPLTEIWTTLSDPSNRTQFERAVGATLEKAAFGYVIGTSAAIVFAAVAALIQPIRRQMLDLAAIVNAIPILALGPLLIALFPREVTPVAISALTVFFTTVIATTAGIESAGPAHQDLATTLGANRLRRFWRVEAPAALPSLLDGLKLAAPSAVLGALLGEWFGTERGLGQLLVVSMQNYRVDMLWSAGLLAAGIALIAYGMVSIVERSVSERFRMAI</sequence>
<reference evidence="9" key="1">
    <citation type="journal article" date="2012" name="Appl. Environ. Microbiol.">
        <title>Plasmid localization and organization of melamine degradation genes in Rhodococcus sp. strain Mel.</title>
        <authorList>
            <person name="Dodge A.G."/>
            <person name="Wackett L.P."/>
            <person name="Sadowsky M.J."/>
        </authorList>
    </citation>
    <scope>NUCLEOTIDE SEQUENCE</scope>
    <source>
        <strain evidence="9">Mel</strain>
        <plasmid evidence="9">pMel2</plasmid>
    </source>
</reference>
<protein>
    <submittedName>
        <fullName evidence="9">Putative membrane protein</fullName>
    </submittedName>
</protein>
<dbReference type="PROSITE" id="PS50928">
    <property type="entry name" value="ABC_TM1"/>
    <property type="match status" value="1"/>
</dbReference>
<feature type="transmembrane region" description="Helical" evidence="7">
    <location>
        <begin position="72"/>
        <end position="92"/>
    </location>
</feature>
<evidence type="ECO:0000256" key="6">
    <source>
        <dbReference type="ARBA" id="ARBA00023136"/>
    </source>
</evidence>
<evidence type="ECO:0000256" key="7">
    <source>
        <dbReference type="RuleBase" id="RU363032"/>
    </source>
</evidence>
<evidence type="ECO:0000259" key="8">
    <source>
        <dbReference type="PROSITE" id="PS50928"/>
    </source>
</evidence>
<dbReference type="PANTHER" id="PTHR30151:SF20">
    <property type="entry name" value="ABC TRANSPORTER PERMEASE PROTEIN HI_0355-RELATED"/>
    <property type="match status" value="1"/>
</dbReference>
<evidence type="ECO:0000313" key="9">
    <source>
        <dbReference type="EMBL" id="AEX65053.1"/>
    </source>
</evidence>
<keyword evidence="2 7" id="KW-0813">Transport</keyword>
<feature type="transmembrane region" description="Helical" evidence="7">
    <location>
        <begin position="12"/>
        <end position="31"/>
    </location>
</feature>
<dbReference type="GO" id="GO:0055085">
    <property type="term" value="P:transmembrane transport"/>
    <property type="evidence" value="ECO:0007669"/>
    <property type="project" value="InterPro"/>
</dbReference>
<dbReference type="AlphaFoldDB" id="H8ZKT1"/>
<dbReference type="InterPro" id="IPR000515">
    <property type="entry name" value="MetI-like"/>
</dbReference>
<dbReference type="SUPFAM" id="SSF161098">
    <property type="entry name" value="MetI-like"/>
    <property type="match status" value="1"/>
</dbReference>
<comment type="subcellular location">
    <subcellularLocation>
        <location evidence="1 7">Cell membrane</location>
        <topology evidence="1 7">Multi-pass membrane protein</topology>
    </subcellularLocation>
</comment>
<organism evidence="9">
    <name type="scientific">Rhodococcus sp. Mel</name>
    <dbReference type="NCBI Taxonomy" id="1093626"/>
    <lineage>
        <taxon>Bacteria</taxon>
        <taxon>Bacillati</taxon>
        <taxon>Actinomycetota</taxon>
        <taxon>Actinomycetes</taxon>
        <taxon>Mycobacteriales</taxon>
        <taxon>Nocardiaceae</taxon>
        <taxon>Rhodococcus</taxon>
    </lineage>
</organism>
<evidence type="ECO:0000256" key="2">
    <source>
        <dbReference type="ARBA" id="ARBA00022448"/>
    </source>
</evidence>
<keyword evidence="5 7" id="KW-1133">Transmembrane helix</keyword>
<proteinExistence type="inferred from homology"/>
<dbReference type="CDD" id="cd06261">
    <property type="entry name" value="TM_PBP2"/>
    <property type="match status" value="1"/>
</dbReference>
<feature type="transmembrane region" description="Helical" evidence="7">
    <location>
        <begin position="224"/>
        <end position="246"/>
    </location>
</feature>
<evidence type="ECO:0000256" key="4">
    <source>
        <dbReference type="ARBA" id="ARBA00022692"/>
    </source>
</evidence>
<dbReference type="EMBL" id="JN241636">
    <property type="protein sequence ID" value="AEX65053.1"/>
    <property type="molecule type" value="Genomic_DNA"/>
</dbReference>